<keyword evidence="6" id="KW-0679">Respiratory chain</keyword>
<accession>A0A068W6Z3</accession>
<evidence type="ECO:0000256" key="12">
    <source>
        <dbReference type="ARBA" id="ARBA00023128"/>
    </source>
</evidence>
<evidence type="ECO:0000256" key="2">
    <source>
        <dbReference type="ARBA" id="ARBA00005698"/>
    </source>
</evidence>
<dbReference type="PANTHER" id="PTHR11435:SF1">
    <property type="entry name" value="NADH-UBIQUINONE OXIDOREDUCTASE CHAIN 6"/>
    <property type="match status" value="1"/>
</dbReference>
<evidence type="ECO:0000256" key="14">
    <source>
        <dbReference type="ARBA" id="ARBA00031019"/>
    </source>
</evidence>
<evidence type="ECO:0000256" key="11">
    <source>
        <dbReference type="ARBA" id="ARBA00023027"/>
    </source>
</evidence>
<evidence type="ECO:0000256" key="13">
    <source>
        <dbReference type="ARBA" id="ARBA00023136"/>
    </source>
</evidence>
<reference evidence="17" key="1">
    <citation type="submission" date="2014-05" db="EMBL/GenBank/DDBJ databases">
        <authorList>
            <person name="Gan H."/>
        </authorList>
    </citation>
    <scope>NUCLEOTIDE SEQUENCE</scope>
</reference>
<keyword evidence="5" id="KW-0813">Transport</keyword>
<proteinExistence type="inferred from homology"/>
<protein>
    <recommendedName>
        <fullName evidence="4">NADH-ubiquinone oxidoreductase chain 6</fullName>
        <ecNumber evidence="3">7.1.1.2</ecNumber>
    </recommendedName>
    <alternativeName>
        <fullName evidence="14">NADH dehydrogenase subunit 6</fullName>
    </alternativeName>
</protein>
<evidence type="ECO:0000256" key="9">
    <source>
        <dbReference type="ARBA" id="ARBA00022982"/>
    </source>
</evidence>
<comment type="subcellular location">
    <subcellularLocation>
        <location evidence="1">Mitochondrion membrane</location>
        <topology evidence="1">Multi-pass membrane protein</topology>
    </subcellularLocation>
</comment>
<feature type="transmembrane region" description="Helical" evidence="16">
    <location>
        <begin position="133"/>
        <end position="153"/>
    </location>
</feature>
<evidence type="ECO:0000256" key="5">
    <source>
        <dbReference type="ARBA" id="ARBA00022448"/>
    </source>
</evidence>
<evidence type="ECO:0000256" key="15">
    <source>
        <dbReference type="ARBA" id="ARBA00049551"/>
    </source>
</evidence>
<dbReference type="EC" id="7.1.1.2" evidence="3"/>
<evidence type="ECO:0000256" key="6">
    <source>
        <dbReference type="ARBA" id="ARBA00022660"/>
    </source>
</evidence>
<evidence type="ECO:0000256" key="10">
    <source>
        <dbReference type="ARBA" id="ARBA00022989"/>
    </source>
</evidence>
<evidence type="ECO:0000256" key="1">
    <source>
        <dbReference type="ARBA" id="ARBA00004225"/>
    </source>
</evidence>
<feature type="transmembrane region" description="Helical" evidence="16">
    <location>
        <begin position="83"/>
        <end position="101"/>
    </location>
</feature>
<evidence type="ECO:0000313" key="17">
    <source>
        <dbReference type="EMBL" id="CDR98445.1"/>
    </source>
</evidence>
<geneLocation type="mitochondrion" evidence="17"/>
<reference evidence="17" key="2">
    <citation type="submission" date="2014-06" db="EMBL/GenBank/DDBJ databases">
        <title>Complete mitochondrial genome of Triops australiensis.</title>
        <authorList>
            <person name="Gan H.M."/>
            <person name="Tan M.H."/>
            <person name="Austin C.M."/>
        </authorList>
    </citation>
    <scope>NUCLEOTIDE SEQUENCE</scope>
</reference>
<name>A0A068W6Z3_9CRUS</name>
<evidence type="ECO:0000256" key="16">
    <source>
        <dbReference type="SAM" id="Phobius"/>
    </source>
</evidence>
<keyword evidence="10 16" id="KW-1133">Transmembrane helix</keyword>
<keyword evidence="8" id="KW-1278">Translocase</keyword>
<gene>
    <name evidence="17" type="primary">nad6</name>
</gene>
<sequence length="165" mass="19266">MMNLISSLLICNSMLFMFMNHPMSMGLSLMVQSLLICLLSGSLFLNYWFSYTLFLIFLGGLLVLFIYISSLASNEMFQSSTKLILFLSLMFLMIFIMSNLLNEETWMNLDSFNWASNMSYKNFFINIYSDTNFQLVLFMMIYLLLCLLVVVNITKFDKSPLRLLK</sequence>
<keyword evidence="9" id="KW-0249">Electron transport</keyword>
<comment type="catalytic activity">
    <reaction evidence="15">
        <text>a ubiquinone + NADH + 5 H(+)(in) = a ubiquinol + NAD(+) + 4 H(+)(out)</text>
        <dbReference type="Rhea" id="RHEA:29091"/>
        <dbReference type="Rhea" id="RHEA-COMP:9565"/>
        <dbReference type="Rhea" id="RHEA-COMP:9566"/>
        <dbReference type="ChEBI" id="CHEBI:15378"/>
        <dbReference type="ChEBI" id="CHEBI:16389"/>
        <dbReference type="ChEBI" id="CHEBI:17976"/>
        <dbReference type="ChEBI" id="CHEBI:57540"/>
        <dbReference type="ChEBI" id="CHEBI:57945"/>
        <dbReference type="EC" id="7.1.1.2"/>
    </reaction>
</comment>
<dbReference type="PANTHER" id="PTHR11435">
    <property type="entry name" value="NADH UBIQUINONE OXIDOREDUCTASE SUBUNIT ND6"/>
    <property type="match status" value="1"/>
</dbReference>
<evidence type="ECO:0000256" key="4">
    <source>
        <dbReference type="ARBA" id="ARBA00021095"/>
    </source>
</evidence>
<evidence type="ECO:0000256" key="8">
    <source>
        <dbReference type="ARBA" id="ARBA00022967"/>
    </source>
</evidence>
<feature type="transmembrane region" description="Helical" evidence="16">
    <location>
        <begin position="49"/>
        <end position="71"/>
    </location>
</feature>
<keyword evidence="7 16" id="KW-0812">Transmembrane</keyword>
<dbReference type="AlphaFoldDB" id="A0A068W6Z3"/>
<evidence type="ECO:0000256" key="7">
    <source>
        <dbReference type="ARBA" id="ARBA00022692"/>
    </source>
</evidence>
<dbReference type="GO" id="GO:0031966">
    <property type="term" value="C:mitochondrial membrane"/>
    <property type="evidence" value="ECO:0007669"/>
    <property type="project" value="UniProtKB-SubCell"/>
</dbReference>
<dbReference type="GO" id="GO:0008137">
    <property type="term" value="F:NADH dehydrogenase (ubiquinone) activity"/>
    <property type="evidence" value="ECO:0007669"/>
    <property type="project" value="UniProtKB-EC"/>
</dbReference>
<evidence type="ECO:0000256" key="3">
    <source>
        <dbReference type="ARBA" id="ARBA00012944"/>
    </source>
</evidence>
<keyword evidence="13 16" id="KW-0472">Membrane</keyword>
<dbReference type="InterPro" id="IPR050269">
    <property type="entry name" value="ComplexI_Subunit6"/>
</dbReference>
<comment type="similarity">
    <text evidence="2">Belongs to the complex I subunit 6 family.</text>
</comment>
<dbReference type="EMBL" id="LK391946">
    <property type="protein sequence ID" value="CDR98445.1"/>
    <property type="molecule type" value="Genomic_DNA"/>
</dbReference>
<keyword evidence="12 17" id="KW-0496">Mitochondrion</keyword>
<organism evidence="17">
    <name type="scientific">Triops australiensis</name>
    <dbReference type="NCBI Taxonomy" id="89892"/>
    <lineage>
        <taxon>Eukaryota</taxon>
        <taxon>Metazoa</taxon>
        <taxon>Ecdysozoa</taxon>
        <taxon>Arthropoda</taxon>
        <taxon>Crustacea</taxon>
        <taxon>Branchiopoda</taxon>
        <taxon>Notostraca</taxon>
        <taxon>Triopsidae</taxon>
        <taxon>Triops</taxon>
    </lineage>
</organism>
<keyword evidence="11" id="KW-0520">NAD</keyword>